<feature type="region of interest" description="Disordered" evidence="1">
    <location>
        <begin position="192"/>
        <end position="215"/>
    </location>
</feature>
<dbReference type="EMBL" id="JBHSMX010000066">
    <property type="protein sequence ID" value="MFC5523975.1"/>
    <property type="molecule type" value="Genomic_DNA"/>
</dbReference>
<feature type="compositionally biased region" description="Basic and acidic residues" evidence="1">
    <location>
        <begin position="150"/>
        <end position="167"/>
    </location>
</feature>
<keyword evidence="2" id="KW-0472">Membrane</keyword>
<evidence type="ECO:0000313" key="4">
    <source>
        <dbReference type="Proteomes" id="UP001596084"/>
    </source>
</evidence>
<accession>A0ABW0QI30</accession>
<evidence type="ECO:0000256" key="2">
    <source>
        <dbReference type="SAM" id="Phobius"/>
    </source>
</evidence>
<dbReference type="InterPro" id="IPR014161">
    <property type="entry name" value="Tol-Pal_TolA"/>
</dbReference>
<keyword evidence="4" id="KW-1185">Reference proteome</keyword>
<dbReference type="Gene3D" id="3.30.1150.10">
    <property type="match status" value="1"/>
</dbReference>
<gene>
    <name evidence="3" type="primary">tolA</name>
    <name evidence="3" type="ORF">ACFPP7_24150</name>
</gene>
<feature type="compositionally biased region" description="Low complexity" evidence="1">
    <location>
        <begin position="192"/>
        <end position="203"/>
    </location>
</feature>
<keyword evidence="2" id="KW-1133">Transmembrane helix</keyword>
<keyword evidence="2" id="KW-0812">Transmembrane</keyword>
<dbReference type="RefSeq" id="WP_068832092.1">
    <property type="nucleotide sequence ID" value="NZ_JBHSMX010000066.1"/>
</dbReference>
<evidence type="ECO:0000256" key="1">
    <source>
        <dbReference type="SAM" id="MobiDB-lite"/>
    </source>
</evidence>
<dbReference type="NCBIfam" id="TIGR02794">
    <property type="entry name" value="tolA_full"/>
    <property type="match status" value="1"/>
</dbReference>
<feature type="region of interest" description="Disordered" evidence="1">
    <location>
        <begin position="150"/>
        <end position="177"/>
    </location>
</feature>
<dbReference type="Pfam" id="PF13103">
    <property type="entry name" value="TonB_2"/>
    <property type="match status" value="1"/>
</dbReference>
<reference evidence="4" key="1">
    <citation type="journal article" date="2019" name="Int. J. Syst. Evol. Microbiol.">
        <title>The Global Catalogue of Microorganisms (GCM) 10K type strain sequencing project: providing services to taxonomists for standard genome sequencing and annotation.</title>
        <authorList>
            <consortium name="The Broad Institute Genomics Platform"/>
            <consortium name="The Broad Institute Genome Sequencing Center for Infectious Disease"/>
            <person name="Wu L."/>
            <person name="Ma J."/>
        </authorList>
    </citation>
    <scope>NUCLEOTIDE SEQUENCE [LARGE SCALE GENOMIC DNA]</scope>
    <source>
        <strain evidence="4">CGMCC 4.7277</strain>
    </source>
</reference>
<name>A0ABW0QI30_9BURK</name>
<sequence>MPSTAERLEFAPPRDTGSLRAYALALLAHALLIAALTWGVHWKHSDRTASFEAELWTSTPQAAAPQLVEAPPPPPPPAPPPAPEVKAAPPAPNVDIALEQEKKRKLLQQQKEAEAQKLAQQEKLKAELQAKKEKERELKAREDLAKRKAAEDLKKAEEKKQEAKEQAQQKLAQAAMEKQRQENMRRIAGLAGATGGADAKGSAQKAGGPSASYGGKVRAAVKPNVVFTEDIAGNPTAEVEVRTTLDGSVVSQRLIKSSGNKAWDDAVIKAIIRTGTLPRDVDGRVPTPMILEFRPKD</sequence>
<feature type="transmembrane region" description="Helical" evidence="2">
    <location>
        <begin position="20"/>
        <end position="40"/>
    </location>
</feature>
<organism evidence="3 4">
    <name type="scientific">Polaromonas jejuensis</name>
    <dbReference type="NCBI Taxonomy" id="457502"/>
    <lineage>
        <taxon>Bacteria</taxon>
        <taxon>Pseudomonadati</taxon>
        <taxon>Pseudomonadota</taxon>
        <taxon>Betaproteobacteria</taxon>
        <taxon>Burkholderiales</taxon>
        <taxon>Comamonadaceae</taxon>
        <taxon>Polaromonas</taxon>
    </lineage>
</organism>
<proteinExistence type="predicted"/>
<dbReference type="Proteomes" id="UP001596084">
    <property type="component" value="Unassembled WGS sequence"/>
</dbReference>
<feature type="region of interest" description="Disordered" evidence="1">
    <location>
        <begin position="65"/>
        <end position="93"/>
    </location>
</feature>
<protein>
    <submittedName>
        <fullName evidence="3">Cell envelope integrity protein TolA</fullName>
    </submittedName>
</protein>
<comment type="caution">
    <text evidence="3">The sequence shown here is derived from an EMBL/GenBank/DDBJ whole genome shotgun (WGS) entry which is preliminary data.</text>
</comment>
<feature type="compositionally biased region" description="Pro residues" evidence="1">
    <location>
        <begin position="70"/>
        <end position="83"/>
    </location>
</feature>
<evidence type="ECO:0000313" key="3">
    <source>
        <dbReference type="EMBL" id="MFC5523975.1"/>
    </source>
</evidence>
<dbReference type="SUPFAM" id="SSF74653">
    <property type="entry name" value="TolA/TonB C-terminal domain"/>
    <property type="match status" value="1"/>
</dbReference>